<evidence type="ECO:0000313" key="2">
    <source>
        <dbReference type="WBParaSite" id="RSKR_0000119700.1"/>
    </source>
</evidence>
<name>A0AC35TJ17_9BILA</name>
<reference evidence="2" key="1">
    <citation type="submission" date="2016-11" db="UniProtKB">
        <authorList>
            <consortium name="WormBaseParasite"/>
        </authorList>
    </citation>
    <scope>IDENTIFICATION</scope>
    <source>
        <strain evidence="2">KR3021</strain>
    </source>
</reference>
<dbReference type="Proteomes" id="UP000095286">
    <property type="component" value="Unplaced"/>
</dbReference>
<proteinExistence type="predicted"/>
<sequence>MNPNSNSMGSNDPGGSNDHLSNERVFEDMGESFEDEELVKLSVAVNAVKMGDFYVSPALARQIESDYQNEYYVINDNITKINRINGEPKVLPGSKNACKMINGGKSNKIPQTYELRALKRHKKLPSFNGPLPDQSGIMARPRVDFHQRVEPDRMAPNKSSASKIPLPTAQYTYARPPPIVTPDLSKQTKPSKRGATASAKKPCNCSKSQCLKLYCDCFGNGEYCTNCNCKDCHNKPEFEEERQQARKNCLERNPNAFKPKIGLSDATKGPNDAERSHHKGCNCKNSNCSKNYCECYEAKVRCTHLCKCTDCQNAYRYKELSLREKLGLSYYCMYTDNPHTTKEVGLFEGTDGVDGAAKLEKEIFAGPWEFICDNYMDHISLICYQDGLEKEKNGESEQEIEKHIMHGFSKMMNTFIQQAEEYNTEEIESRKAKKVEEASQVGGKGLVNTAMGSSQLIVEANDSCIPYMNYEKEKTLIEQNKIRLKKEVKDDKVSEVPE</sequence>
<dbReference type="WBParaSite" id="RSKR_0000119700.1">
    <property type="protein sequence ID" value="RSKR_0000119700.1"/>
    <property type="gene ID" value="RSKR_0000119700"/>
</dbReference>
<protein>
    <submittedName>
        <fullName evidence="2">CRC domain-containing protein</fullName>
    </submittedName>
</protein>
<evidence type="ECO:0000313" key="1">
    <source>
        <dbReference type="Proteomes" id="UP000095286"/>
    </source>
</evidence>
<accession>A0AC35TJ17</accession>
<organism evidence="1 2">
    <name type="scientific">Rhabditophanes sp. KR3021</name>
    <dbReference type="NCBI Taxonomy" id="114890"/>
    <lineage>
        <taxon>Eukaryota</taxon>
        <taxon>Metazoa</taxon>
        <taxon>Ecdysozoa</taxon>
        <taxon>Nematoda</taxon>
        <taxon>Chromadorea</taxon>
        <taxon>Rhabditida</taxon>
        <taxon>Tylenchina</taxon>
        <taxon>Panagrolaimomorpha</taxon>
        <taxon>Strongyloidoidea</taxon>
        <taxon>Alloionematidae</taxon>
        <taxon>Rhabditophanes</taxon>
    </lineage>
</organism>